<dbReference type="EMBL" id="JAQQWI010000008">
    <property type="protein sequence ID" value="KAK8023217.1"/>
    <property type="molecule type" value="Genomic_DNA"/>
</dbReference>
<protein>
    <submittedName>
        <fullName evidence="2">Uncharacterized protein</fullName>
    </submittedName>
</protein>
<dbReference type="Proteomes" id="UP001396898">
    <property type="component" value="Unassembled WGS sequence"/>
</dbReference>
<name>A0ABR1RZ70_9PEZI</name>
<gene>
    <name evidence="2" type="ORF">PG991_006456</name>
</gene>
<feature type="region of interest" description="Disordered" evidence="1">
    <location>
        <begin position="57"/>
        <end position="76"/>
    </location>
</feature>
<evidence type="ECO:0000313" key="3">
    <source>
        <dbReference type="Proteomes" id="UP001396898"/>
    </source>
</evidence>
<evidence type="ECO:0000256" key="1">
    <source>
        <dbReference type="SAM" id="MobiDB-lite"/>
    </source>
</evidence>
<feature type="compositionally biased region" description="Basic and acidic residues" evidence="1">
    <location>
        <begin position="57"/>
        <end position="68"/>
    </location>
</feature>
<feature type="compositionally biased region" description="Basic and acidic residues" evidence="1">
    <location>
        <begin position="1"/>
        <end position="17"/>
    </location>
</feature>
<comment type="caution">
    <text evidence="2">The sequence shown here is derived from an EMBL/GenBank/DDBJ whole genome shotgun (WGS) entry which is preliminary data.</text>
</comment>
<feature type="region of interest" description="Disordered" evidence="1">
    <location>
        <begin position="1"/>
        <end position="50"/>
    </location>
</feature>
<accession>A0ABR1RZ70</accession>
<keyword evidence="3" id="KW-1185">Reference proteome</keyword>
<evidence type="ECO:0000313" key="2">
    <source>
        <dbReference type="EMBL" id="KAK8023217.1"/>
    </source>
</evidence>
<reference evidence="2 3" key="1">
    <citation type="submission" date="2023-01" db="EMBL/GenBank/DDBJ databases">
        <title>Analysis of 21 Apiospora genomes using comparative genomics revels a genus with tremendous synthesis potential of carbohydrate active enzymes and secondary metabolites.</title>
        <authorList>
            <person name="Sorensen T."/>
        </authorList>
    </citation>
    <scope>NUCLEOTIDE SEQUENCE [LARGE SCALE GENOMIC DNA]</scope>
    <source>
        <strain evidence="2 3">CBS 20057</strain>
    </source>
</reference>
<sequence>MHLALRRTDLPDSRDNASTEGTETIRNKAAPAPAPDSGGGGGGDDDGWAVIDAARETEEDKQWHREMRNASVSVSSHRPTAADESIRPIAAALEMYVQCLQHYKGTEHFHVFHQAAERAKWFYMESVVARGGDDPFCAIPDNGEGECRHHGGQRCHQIMWGVAGFHALTCRVRGAAIDAVVDQSR</sequence>
<proteinExistence type="predicted"/>
<organism evidence="2 3">
    <name type="scientific">Apiospora marii</name>
    <dbReference type="NCBI Taxonomy" id="335849"/>
    <lineage>
        <taxon>Eukaryota</taxon>
        <taxon>Fungi</taxon>
        <taxon>Dikarya</taxon>
        <taxon>Ascomycota</taxon>
        <taxon>Pezizomycotina</taxon>
        <taxon>Sordariomycetes</taxon>
        <taxon>Xylariomycetidae</taxon>
        <taxon>Amphisphaeriales</taxon>
        <taxon>Apiosporaceae</taxon>
        <taxon>Apiospora</taxon>
    </lineage>
</organism>